<feature type="region of interest" description="Disordered" evidence="1">
    <location>
        <begin position="1"/>
        <end position="103"/>
    </location>
</feature>
<feature type="non-terminal residue" evidence="2">
    <location>
        <position position="103"/>
    </location>
</feature>
<feature type="compositionally biased region" description="Polar residues" evidence="1">
    <location>
        <begin position="20"/>
        <end position="29"/>
    </location>
</feature>
<accession>A0AA38GDK0</accession>
<proteinExistence type="predicted"/>
<sequence length="103" mass="11213">VAFGTSGTKRREPAEPGEMSQGSPEQSGTRGPKVREPAEPAEMRTFVPEQLGQKGANRPNRGNLSQTVRNQMGHMSCEYANRPVRPKWEISAPKPNGKKGRAG</sequence>
<dbReference type="Proteomes" id="UP000824469">
    <property type="component" value="Unassembled WGS sequence"/>
</dbReference>
<protein>
    <submittedName>
        <fullName evidence="2">Uncharacterized protein</fullName>
    </submittedName>
</protein>
<evidence type="ECO:0000256" key="1">
    <source>
        <dbReference type="SAM" id="MobiDB-lite"/>
    </source>
</evidence>
<name>A0AA38GDK0_TAXCH</name>
<feature type="non-terminal residue" evidence="2">
    <location>
        <position position="1"/>
    </location>
</feature>
<keyword evidence="3" id="KW-1185">Reference proteome</keyword>
<feature type="compositionally biased region" description="Polar residues" evidence="1">
    <location>
        <begin position="60"/>
        <end position="70"/>
    </location>
</feature>
<evidence type="ECO:0000313" key="2">
    <source>
        <dbReference type="EMBL" id="KAH9321226.1"/>
    </source>
</evidence>
<dbReference type="EMBL" id="JAHRHJ020000003">
    <property type="protein sequence ID" value="KAH9321226.1"/>
    <property type="molecule type" value="Genomic_DNA"/>
</dbReference>
<comment type="caution">
    <text evidence="2">The sequence shown here is derived from an EMBL/GenBank/DDBJ whole genome shotgun (WGS) entry which is preliminary data.</text>
</comment>
<gene>
    <name evidence="2" type="ORF">KI387_015865</name>
</gene>
<evidence type="ECO:0000313" key="3">
    <source>
        <dbReference type="Proteomes" id="UP000824469"/>
    </source>
</evidence>
<feature type="compositionally biased region" description="Basic and acidic residues" evidence="1">
    <location>
        <begin position="33"/>
        <end position="42"/>
    </location>
</feature>
<dbReference type="AlphaFoldDB" id="A0AA38GDK0"/>
<reference evidence="2 3" key="1">
    <citation type="journal article" date="2021" name="Nat. Plants">
        <title>The Taxus genome provides insights into paclitaxel biosynthesis.</title>
        <authorList>
            <person name="Xiong X."/>
            <person name="Gou J."/>
            <person name="Liao Q."/>
            <person name="Li Y."/>
            <person name="Zhou Q."/>
            <person name="Bi G."/>
            <person name="Li C."/>
            <person name="Du R."/>
            <person name="Wang X."/>
            <person name="Sun T."/>
            <person name="Guo L."/>
            <person name="Liang H."/>
            <person name="Lu P."/>
            <person name="Wu Y."/>
            <person name="Zhang Z."/>
            <person name="Ro D.K."/>
            <person name="Shang Y."/>
            <person name="Huang S."/>
            <person name="Yan J."/>
        </authorList>
    </citation>
    <scope>NUCLEOTIDE SEQUENCE [LARGE SCALE GENOMIC DNA]</scope>
    <source>
        <strain evidence="2">Ta-2019</strain>
    </source>
</reference>
<organism evidence="2 3">
    <name type="scientific">Taxus chinensis</name>
    <name type="common">Chinese yew</name>
    <name type="synonym">Taxus wallichiana var. chinensis</name>
    <dbReference type="NCBI Taxonomy" id="29808"/>
    <lineage>
        <taxon>Eukaryota</taxon>
        <taxon>Viridiplantae</taxon>
        <taxon>Streptophyta</taxon>
        <taxon>Embryophyta</taxon>
        <taxon>Tracheophyta</taxon>
        <taxon>Spermatophyta</taxon>
        <taxon>Pinopsida</taxon>
        <taxon>Pinidae</taxon>
        <taxon>Conifers II</taxon>
        <taxon>Cupressales</taxon>
        <taxon>Taxaceae</taxon>
        <taxon>Taxus</taxon>
    </lineage>
</organism>